<evidence type="ECO:0000313" key="3">
    <source>
        <dbReference type="EMBL" id="KAI1847293.1"/>
    </source>
</evidence>
<gene>
    <name evidence="3" type="ORF">JX265_013981</name>
</gene>
<dbReference type="SUPFAM" id="SSF52540">
    <property type="entry name" value="P-loop containing nucleoside triphosphate hydrolases"/>
    <property type="match status" value="1"/>
</dbReference>
<feature type="repeat" description="TPR" evidence="1">
    <location>
        <begin position="841"/>
        <end position="874"/>
    </location>
</feature>
<evidence type="ECO:0000313" key="4">
    <source>
        <dbReference type="Proteomes" id="UP000829685"/>
    </source>
</evidence>
<feature type="domain" description="Heterokaryon incompatibility" evidence="2">
    <location>
        <begin position="26"/>
        <end position="112"/>
    </location>
</feature>
<protein>
    <recommendedName>
        <fullName evidence="2">Heterokaryon incompatibility domain-containing protein</fullName>
    </recommendedName>
</protein>
<dbReference type="PANTHER" id="PTHR10622:SF13">
    <property type="entry name" value="NACHT DOMAIN-CONTAINING PROTEIN"/>
    <property type="match status" value="1"/>
</dbReference>
<dbReference type="Gene3D" id="3.40.50.300">
    <property type="entry name" value="P-loop containing nucleotide triphosphate hydrolases"/>
    <property type="match status" value="1"/>
</dbReference>
<dbReference type="SUPFAM" id="SSF48452">
    <property type="entry name" value="TPR-like"/>
    <property type="match status" value="2"/>
</dbReference>
<dbReference type="GO" id="GO:0043531">
    <property type="term" value="F:ADP binding"/>
    <property type="evidence" value="ECO:0007669"/>
    <property type="project" value="InterPro"/>
</dbReference>
<dbReference type="InterPro" id="IPR019734">
    <property type="entry name" value="TPR_rpt"/>
</dbReference>
<dbReference type="EMBL" id="JAFIMR010000104">
    <property type="protein sequence ID" value="KAI1847293.1"/>
    <property type="molecule type" value="Genomic_DNA"/>
</dbReference>
<keyword evidence="4" id="KW-1185">Reference proteome</keyword>
<dbReference type="InterPro" id="IPR011990">
    <property type="entry name" value="TPR-like_helical_dom_sf"/>
</dbReference>
<feature type="repeat" description="TPR" evidence="1">
    <location>
        <begin position="715"/>
        <end position="748"/>
    </location>
</feature>
<dbReference type="InterPro" id="IPR010730">
    <property type="entry name" value="HET"/>
</dbReference>
<dbReference type="InterPro" id="IPR027417">
    <property type="entry name" value="P-loop_NTPase"/>
</dbReference>
<dbReference type="PRINTS" id="PR00364">
    <property type="entry name" value="DISEASERSIST"/>
</dbReference>
<accession>A0A9Q0AH62</accession>
<dbReference type="PANTHER" id="PTHR10622">
    <property type="entry name" value="HET DOMAIN-CONTAINING PROTEIN"/>
    <property type="match status" value="1"/>
</dbReference>
<feature type="repeat" description="TPR" evidence="1">
    <location>
        <begin position="799"/>
        <end position="832"/>
    </location>
</feature>
<comment type="caution">
    <text evidence="3">The sequence shown here is derived from an EMBL/GenBank/DDBJ whole genome shotgun (WGS) entry which is preliminary data.</text>
</comment>
<dbReference type="Pfam" id="PF06985">
    <property type="entry name" value="HET"/>
    <property type="match status" value="1"/>
</dbReference>
<name>A0A9Q0AH62_9PEZI</name>
<sequence length="984" mass="112126">MRLLQRDVAGNYSLTPKLASDNVPPYAILSHTWGPDGDEVVFSDLAKPPGSWQHKPGFDKIKFCADQAQKHGLRHFWVDTCCIDKSDGIELQTAINSMFRWYRDATRCYVYLPDVSCPPPSTQPQSLTPREDAFRRSRWFTRGWTLQELIAPKTVDFYSEEGFSLGDKRTLEPLIRDITGIPAAALRGTPLSDFTIAEREAWVRGRETTHEEDMAYSLLGIFDVHMPLIYGEGREKAQRRLREEARNAVVGKRTNDFSIPFSLSEVFEVQHFVARERERVEMRRNLSSDGRRRIVVLHGLGGIGKTQLAVAYTTRYRDEYSAIFWLSIKDEASIRHSFTKAAMQILRQHPDTSGLNALDLQQNHDEVIEAVKTWLSLPGNTRWLLVYDNYDNPQLANGVDGAGIDIRRFLPMPYQGSIIITTRLSQVDIGHRIRISKIASVEDGLEILSTTSGRDGLDNDMDARDLVKELDGLPLALATAGAYLRHVPVSLGDYLRLYKGSWARLHANTPSLGSYQDRTLTSTWQVSYEQIKSHNPLAANLLQWWAYFNNEDVWFELLLYGDNGPAWINKLHDELNFNSAMGILHDYGFVEPHSLSPDLIQSRSYSIHACLHSWTIHVLNQVWDGELNKLAVECIASRVPSHNDDQFWLIQRRLLPHAMISCTTIPDSVEGIDWAFYNLGNLYSDQGKMQEAEEMYLWALRGFEKAWGADHTSTLSTVGNLGILYSDQGKMQEAEEMYLRALRGYEKAWGADHTSTLSTVGNLGLFYKAQGKMQKAEEMYLRALRGFEKAWGADHTSTLDTVNNLGNLYRAQGKMQEAEEMYLQALRGYEKAWGADHTSTLDTVNNLGNLYSDRGKMQKAEEMYLRALRGFEKAWGADHTSTLDTVNNLGNLYKTQGKMQEAEEMYLRALRGYEKAFRPQHLSKYRPAINTIWGFGALLRDQGKSVEARTYYQRAYNNLEALLGFQHPDVQLLHDVLLELNQKI</sequence>
<proteinExistence type="predicted"/>
<dbReference type="Gene3D" id="1.25.40.10">
    <property type="entry name" value="Tetratricopeptide repeat domain"/>
    <property type="match status" value="2"/>
</dbReference>
<dbReference type="PROSITE" id="PS50005">
    <property type="entry name" value="TPR"/>
    <property type="match status" value="4"/>
</dbReference>
<reference evidence="3" key="1">
    <citation type="submission" date="2021-03" db="EMBL/GenBank/DDBJ databases">
        <title>Revisited historic fungal species revealed as producer of novel bioactive compounds through whole genome sequencing and comparative genomics.</title>
        <authorList>
            <person name="Vignolle G.A."/>
            <person name="Hochenegger N."/>
            <person name="Mach R.L."/>
            <person name="Mach-Aigner A.R."/>
            <person name="Javad Rahimi M."/>
            <person name="Salim K.A."/>
            <person name="Chan C.M."/>
            <person name="Lim L.B.L."/>
            <person name="Cai F."/>
            <person name="Druzhinina I.S."/>
            <person name="U'Ren J.M."/>
            <person name="Derntl C."/>
        </authorList>
    </citation>
    <scope>NUCLEOTIDE SEQUENCE</scope>
    <source>
        <strain evidence="3">TUCIM 5799</strain>
    </source>
</reference>
<dbReference type="Proteomes" id="UP000829685">
    <property type="component" value="Unassembled WGS sequence"/>
</dbReference>
<dbReference type="Pfam" id="PF13424">
    <property type="entry name" value="TPR_12"/>
    <property type="match status" value="3"/>
</dbReference>
<evidence type="ECO:0000259" key="2">
    <source>
        <dbReference type="Pfam" id="PF06985"/>
    </source>
</evidence>
<evidence type="ECO:0000256" key="1">
    <source>
        <dbReference type="PROSITE-ProRule" id="PRU00339"/>
    </source>
</evidence>
<dbReference type="AlphaFoldDB" id="A0A9Q0AH62"/>
<feature type="repeat" description="TPR" evidence="1">
    <location>
        <begin position="883"/>
        <end position="916"/>
    </location>
</feature>
<keyword evidence="1" id="KW-0802">TPR repeat</keyword>
<organism evidence="3 4">
    <name type="scientific">Neoarthrinium moseri</name>
    <dbReference type="NCBI Taxonomy" id="1658444"/>
    <lineage>
        <taxon>Eukaryota</taxon>
        <taxon>Fungi</taxon>
        <taxon>Dikarya</taxon>
        <taxon>Ascomycota</taxon>
        <taxon>Pezizomycotina</taxon>
        <taxon>Sordariomycetes</taxon>
        <taxon>Xylariomycetidae</taxon>
        <taxon>Amphisphaeriales</taxon>
        <taxon>Apiosporaceae</taxon>
        <taxon>Neoarthrinium</taxon>
    </lineage>
</organism>
<dbReference type="SMART" id="SM00028">
    <property type="entry name" value="TPR"/>
    <property type="match status" value="7"/>
</dbReference>